<proteinExistence type="predicted"/>
<accession>A0ABT3R053</accession>
<dbReference type="RefSeq" id="WP_265962275.1">
    <property type="nucleotide sequence ID" value="NZ_JAPEVI010000003.1"/>
</dbReference>
<keyword evidence="2" id="KW-1185">Reference proteome</keyword>
<evidence type="ECO:0000313" key="1">
    <source>
        <dbReference type="EMBL" id="MCX2722607.1"/>
    </source>
</evidence>
<dbReference type="EMBL" id="JAPEVI010000003">
    <property type="protein sequence ID" value="MCX2722607.1"/>
    <property type="molecule type" value="Genomic_DNA"/>
</dbReference>
<comment type="caution">
    <text evidence="1">The sequence shown here is derived from an EMBL/GenBank/DDBJ whole genome shotgun (WGS) entry which is preliminary data.</text>
</comment>
<sequence>MAEFDFLYTNSDLTQEVNRIPNQFGLLHALGIAPFETKNSRFVRIEFKNGKIYVLAARPRGAPGTVGPDETEGGVIFEIPHFPHLEYISVDDVDGLLEVVNGTVTPRSLDRELARKLMNIRKHHSITLEFIRLGMLKGLITDGEGTVLYDLYDLFDITKKTVDFKLGTADTDIRAKCEEVVDHQMNKLQGETTNGVQSVVSSSFFNKFISHAKVEKFWLQAQNSSEHRELNRQMMGGSWGRVFEFGDILFREYKGGLPVKRKDGTIETVANVEAGKGHAYPGGTQDLMKTFEAPVHHIAHANDAPEQDMIFISRKELDHGEGFELKSQSNRLAVCKQPECLVELVTSN</sequence>
<gene>
    <name evidence="1" type="ORF">ON753_09445</name>
</gene>
<name>A0ABT3R053_9HYPH</name>
<evidence type="ECO:0000313" key="2">
    <source>
        <dbReference type="Proteomes" id="UP001300261"/>
    </source>
</evidence>
<dbReference type="InterPro" id="IPR005564">
    <property type="entry name" value="Major_capsid_GpE"/>
</dbReference>
<organism evidence="1 2">
    <name type="scientific">Roseibium salinum</name>
    <dbReference type="NCBI Taxonomy" id="1604349"/>
    <lineage>
        <taxon>Bacteria</taxon>
        <taxon>Pseudomonadati</taxon>
        <taxon>Pseudomonadota</taxon>
        <taxon>Alphaproteobacteria</taxon>
        <taxon>Hyphomicrobiales</taxon>
        <taxon>Stappiaceae</taxon>
        <taxon>Roseibium</taxon>
    </lineage>
</organism>
<protein>
    <submittedName>
        <fullName evidence="1">Major capsid protein</fullName>
    </submittedName>
</protein>
<dbReference type="Pfam" id="PF03864">
    <property type="entry name" value="Phage_cap_E"/>
    <property type="match status" value="1"/>
</dbReference>
<dbReference type="Proteomes" id="UP001300261">
    <property type="component" value="Unassembled WGS sequence"/>
</dbReference>
<reference evidence="1 2" key="1">
    <citation type="journal article" date="2016" name="Int. J. Syst. Evol. Microbiol.">
        <title>Labrenzia salina sp. nov., isolated from the rhizosphere of the halophyte Arthrocnemum macrostachyum.</title>
        <authorList>
            <person name="Camacho M."/>
            <person name="Redondo-Gomez S."/>
            <person name="Rodriguez-Llorente I."/>
            <person name="Rohde M."/>
            <person name="Sproer C."/>
            <person name="Schumann P."/>
            <person name="Klenk H.P."/>
            <person name="Montero-Calasanz M.D.C."/>
        </authorList>
    </citation>
    <scope>NUCLEOTIDE SEQUENCE [LARGE SCALE GENOMIC DNA]</scope>
    <source>
        <strain evidence="1 2">DSM 29163</strain>
    </source>
</reference>